<feature type="binding site" evidence="12">
    <location>
        <position position="231"/>
    </location>
    <ligand>
        <name>Zn(2+)</name>
        <dbReference type="ChEBI" id="CHEBI:29105"/>
        <note>catalytic</note>
    </ligand>
</feature>
<keyword evidence="6 12" id="KW-0479">Metal-binding</keyword>
<gene>
    <name evidence="12" type="primary">htpX</name>
    <name evidence="14" type="ORF">DRP44_05655</name>
</gene>
<comment type="caution">
    <text evidence="14">The sequence shown here is derived from an EMBL/GenBank/DDBJ whole genome shotgun (WGS) entry which is preliminary data.</text>
</comment>
<feature type="binding site" evidence="12">
    <location>
        <position position="151"/>
    </location>
    <ligand>
        <name>Zn(2+)</name>
        <dbReference type="ChEBI" id="CHEBI:29105"/>
        <note>catalytic</note>
    </ligand>
</feature>
<evidence type="ECO:0000256" key="10">
    <source>
        <dbReference type="ARBA" id="ARBA00023049"/>
    </source>
</evidence>
<keyword evidence="4 12" id="KW-0645">Protease</keyword>
<comment type="subcellular location">
    <subcellularLocation>
        <location evidence="1 12">Cell membrane</location>
        <topology evidence="1 12">Multi-pass membrane protein</topology>
    </subcellularLocation>
</comment>
<evidence type="ECO:0000256" key="2">
    <source>
        <dbReference type="ARBA" id="ARBA00009779"/>
    </source>
</evidence>
<proteinExistence type="inferred from homology"/>
<organism evidence="14 15">
    <name type="scientific">candidate division TA06 bacterium</name>
    <dbReference type="NCBI Taxonomy" id="2250710"/>
    <lineage>
        <taxon>Bacteria</taxon>
        <taxon>Bacteria division TA06</taxon>
    </lineage>
</organism>
<dbReference type="EMBL" id="QNBC01000074">
    <property type="protein sequence ID" value="RKX65722.1"/>
    <property type="molecule type" value="Genomic_DNA"/>
</dbReference>
<evidence type="ECO:0000256" key="1">
    <source>
        <dbReference type="ARBA" id="ARBA00004651"/>
    </source>
</evidence>
<evidence type="ECO:0000256" key="11">
    <source>
        <dbReference type="ARBA" id="ARBA00023136"/>
    </source>
</evidence>
<comment type="cofactor">
    <cofactor evidence="12">
        <name>Zn(2+)</name>
        <dbReference type="ChEBI" id="CHEBI:29105"/>
    </cofactor>
    <text evidence="12">Binds 1 zinc ion per subunit.</text>
</comment>
<dbReference type="PANTHER" id="PTHR43221:SF1">
    <property type="entry name" value="PROTEASE HTPX"/>
    <property type="match status" value="1"/>
</dbReference>
<evidence type="ECO:0000256" key="9">
    <source>
        <dbReference type="ARBA" id="ARBA00022989"/>
    </source>
</evidence>
<dbReference type="NCBIfam" id="NF003425">
    <property type="entry name" value="PRK04897.1"/>
    <property type="match status" value="1"/>
</dbReference>
<comment type="similarity">
    <text evidence="2 12">Belongs to the peptidase M48B family.</text>
</comment>
<feature type="transmembrane region" description="Helical" evidence="12">
    <location>
        <begin position="15"/>
        <end position="37"/>
    </location>
</feature>
<feature type="binding site" evidence="12">
    <location>
        <position position="147"/>
    </location>
    <ligand>
        <name>Zn(2+)</name>
        <dbReference type="ChEBI" id="CHEBI:29105"/>
        <note>catalytic</note>
    </ligand>
</feature>
<dbReference type="GO" id="GO:0006508">
    <property type="term" value="P:proteolysis"/>
    <property type="evidence" value="ECO:0007669"/>
    <property type="project" value="UniProtKB-KW"/>
</dbReference>
<dbReference type="Pfam" id="PF01435">
    <property type="entry name" value="Peptidase_M48"/>
    <property type="match status" value="1"/>
</dbReference>
<keyword evidence="10 12" id="KW-0482">Metalloprotease</keyword>
<evidence type="ECO:0000259" key="13">
    <source>
        <dbReference type="Pfam" id="PF01435"/>
    </source>
</evidence>
<feature type="transmembrane region" description="Helical" evidence="12">
    <location>
        <begin position="202"/>
        <end position="222"/>
    </location>
</feature>
<evidence type="ECO:0000313" key="14">
    <source>
        <dbReference type="EMBL" id="RKX65722.1"/>
    </source>
</evidence>
<dbReference type="InterPro" id="IPR001915">
    <property type="entry name" value="Peptidase_M48"/>
</dbReference>
<keyword evidence="5 12" id="KW-0812">Transmembrane</keyword>
<dbReference type="Proteomes" id="UP000282321">
    <property type="component" value="Unassembled WGS sequence"/>
</dbReference>
<dbReference type="GO" id="GO:0004222">
    <property type="term" value="F:metalloendopeptidase activity"/>
    <property type="evidence" value="ECO:0007669"/>
    <property type="project" value="UniProtKB-UniRule"/>
</dbReference>
<evidence type="ECO:0000256" key="3">
    <source>
        <dbReference type="ARBA" id="ARBA00022475"/>
    </source>
</evidence>
<feature type="active site" evidence="12">
    <location>
        <position position="148"/>
    </location>
</feature>
<keyword evidence="9 12" id="KW-1133">Transmembrane helix</keyword>
<dbReference type="InterPro" id="IPR050083">
    <property type="entry name" value="HtpX_protease"/>
</dbReference>
<protein>
    <recommendedName>
        <fullName evidence="12">Protease HtpX homolog</fullName>
        <ecNumber evidence="12">3.4.24.-</ecNumber>
    </recommendedName>
</protein>
<dbReference type="AlphaFoldDB" id="A0A660S7A6"/>
<feature type="domain" description="Peptidase M48" evidence="13">
    <location>
        <begin position="83"/>
        <end position="307"/>
    </location>
</feature>
<reference evidence="14 15" key="1">
    <citation type="submission" date="2018-06" db="EMBL/GenBank/DDBJ databases">
        <title>Extensive metabolic versatility and redundancy in microbially diverse, dynamic hydrothermal sediments.</title>
        <authorList>
            <person name="Dombrowski N."/>
            <person name="Teske A."/>
            <person name="Baker B.J."/>
        </authorList>
    </citation>
    <scope>NUCLEOTIDE SEQUENCE [LARGE SCALE GENOMIC DNA]</scope>
    <source>
        <strain evidence="14">B35_G9</strain>
    </source>
</reference>
<evidence type="ECO:0000256" key="6">
    <source>
        <dbReference type="ARBA" id="ARBA00022723"/>
    </source>
</evidence>
<dbReference type="InterPro" id="IPR022919">
    <property type="entry name" value="Pept_M48_protease_HtpX"/>
</dbReference>
<evidence type="ECO:0000256" key="12">
    <source>
        <dbReference type="HAMAP-Rule" id="MF_00188"/>
    </source>
</evidence>
<sequence length="312" mass="34769">MLYELEIERNKKKSLWLVISIILFMTVLGYFIGMAAFKSGSDGLYIALFALIFTGVWALLSFYKGDMIVLLMSRAKEVKHDDAPQLYNVVEEMSIAAGIPMPRVFVINDPAPNAFATGRDPNHSAVCITTGLLNMLNRDELQGVIGHEITHIRNYDIRLSVLLAVLVGAITLISDYFLRYMFFFGRGRDRDRGDNGGDQAQLVILVITIVLAILAPIIGKLIQLSVSRKREYLADAGSVELTRNPMGLANALEKIAYGSKEQKLRVANRATQHMYIVNPLKPIEKKVSGLFSTHPPIDERIKKLKEMASISA</sequence>
<dbReference type="PANTHER" id="PTHR43221">
    <property type="entry name" value="PROTEASE HTPX"/>
    <property type="match status" value="1"/>
</dbReference>
<accession>A0A660S7A6</accession>
<dbReference type="EC" id="3.4.24.-" evidence="12"/>
<dbReference type="GO" id="GO:0008270">
    <property type="term" value="F:zinc ion binding"/>
    <property type="evidence" value="ECO:0007669"/>
    <property type="project" value="UniProtKB-UniRule"/>
</dbReference>
<dbReference type="GO" id="GO:0005886">
    <property type="term" value="C:plasma membrane"/>
    <property type="evidence" value="ECO:0007669"/>
    <property type="project" value="UniProtKB-SubCell"/>
</dbReference>
<name>A0A660S7A6_UNCT6</name>
<dbReference type="HAMAP" id="MF_00188">
    <property type="entry name" value="Pept_M48_protease_HtpX"/>
    <property type="match status" value="1"/>
</dbReference>
<keyword evidence="11 12" id="KW-0472">Membrane</keyword>
<evidence type="ECO:0000256" key="5">
    <source>
        <dbReference type="ARBA" id="ARBA00022692"/>
    </source>
</evidence>
<feature type="transmembrane region" description="Helical" evidence="12">
    <location>
        <begin position="161"/>
        <end position="182"/>
    </location>
</feature>
<dbReference type="Gene3D" id="3.30.2010.10">
    <property type="entry name" value="Metalloproteases ('zincins'), catalytic domain"/>
    <property type="match status" value="1"/>
</dbReference>
<evidence type="ECO:0000256" key="8">
    <source>
        <dbReference type="ARBA" id="ARBA00022833"/>
    </source>
</evidence>
<keyword evidence="3 12" id="KW-1003">Cell membrane</keyword>
<keyword evidence="7 12" id="KW-0378">Hydrolase</keyword>
<dbReference type="CDD" id="cd07340">
    <property type="entry name" value="M48B_Htpx_like"/>
    <property type="match status" value="1"/>
</dbReference>
<keyword evidence="8 12" id="KW-0862">Zinc</keyword>
<evidence type="ECO:0000313" key="15">
    <source>
        <dbReference type="Proteomes" id="UP000282321"/>
    </source>
</evidence>
<evidence type="ECO:0000256" key="7">
    <source>
        <dbReference type="ARBA" id="ARBA00022801"/>
    </source>
</evidence>
<feature type="transmembrane region" description="Helical" evidence="12">
    <location>
        <begin position="43"/>
        <end position="63"/>
    </location>
</feature>
<evidence type="ECO:0000256" key="4">
    <source>
        <dbReference type="ARBA" id="ARBA00022670"/>
    </source>
</evidence>